<dbReference type="RefSeq" id="XP_060543514.1">
    <property type="nucleotide sequence ID" value="XM_060687531.1"/>
</dbReference>
<name>A0ABM3Z567_PANGU</name>
<organism evidence="3 4">
    <name type="scientific">Pantherophis guttatus</name>
    <name type="common">Corn snake</name>
    <name type="synonym">Elaphe guttata</name>
    <dbReference type="NCBI Taxonomy" id="94885"/>
    <lineage>
        <taxon>Eukaryota</taxon>
        <taxon>Metazoa</taxon>
        <taxon>Chordata</taxon>
        <taxon>Craniata</taxon>
        <taxon>Vertebrata</taxon>
        <taxon>Euteleostomi</taxon>
        <taxon>Lepidosauria</taxon>
        <taxon>Squamata</taxon>
        <taxon>Bifurcata</taxon>
        <taxon>Unidentata</taxon>
        <taxon>Episquamata</taxon>
        <taxon>Toxicofera</taxon>
        <taxon>Serpentes</taxon>
        <taxon>Colubroidea</taxon>
        <taxon>Colubridae</taxon>
        <taxon>Colubrinae</taxon>
        <taxon>Pantherophis</taxon>
    </lineage>
</organism>
<keyword evidence="1" id="KW-0238">DNA-binding</keyword>
<dbReference type="GeneID" id="117665559"/>
<dbReference type="PANTHER" id="PTHR33066:SF2">
    <property type="entry name" value="FILAGGRIN-2-LIKE"/>
    <property type="match status" value="1"/>
</dbReference>
<dbReference type="Proteomes" id="UP001652622">
    <property type="component" value="Unplaced"/>
</dbReference>
<dbReference type="SUPFAM" id="SSF47823">
    <property type="entry name" value="lambda integrase-like, N-terminal domain"/>
    <property type="match status" value="1"/>
</dbReference>
<sequence length="633" mass="66980">MHWILRYLVSGAQVIGGSQSHLEPKRTQPIRSVSQVQDAVSSFDSDGCQTQRLSTICGPARGLLTCPNTSGPPSLPEVCLQQPPLSIPRDAFRVIISTQDLHQTGGGSGSGGQDSRNPLNVLPRRYHRHVAFPGSSKEGHGVGVGDIPGPRFFHQPSKEPYVPNDPSPTFRSDNRFTTGPGLFVPDSYSGPQSDGQTGTGPEESTSTPLITTAREDGVLHIHRAVGSQACPPPAVATTSLPETGPQHLQFSDCLASSGSPISSVVEVSRTSEGVSVSRTQPTGPDIRRKSSGLGCSLTGRGGARSVVSGGAGEQHQLAGIEGCSSRITPLPSRPRGTTCAGPNGQHHHQGTHKSGGGHTLQGLDGGVRETVSLGGAPHSISGGRPHFGTVQRDGRLAQQGAHRPCGVEPEPYRLRAADTQVRPTSGRHVCNSPERPTTPLLLTLSKRTIRGQRRATLPVAHRTSLCLSPNSFNPSLNSETDPRRCRAVADSPAVASETLVCGSTGTLHRPALDVAGPDGLAKPGGRRPPRSAVAPINRLAFERLQLQKDRLSVGVISVIQSARRPSTTRIYEASWRAFTTWCLGHHVDPTAPDIPDVLDFLHDGLSKGLAPATLRRQVAALSTVIVCERHRTL</sequence>
<dbReference type="RefSeq" id="XP_060543516.1">
    <property type="nucleotide sequence ID" value="XM_060687533.1"/>
</dbReference>
<evidence type="ECO:0000313" key="4">
    <source>
        <dbReference type="RefSeq" id="XP_060543514.1"/>
    </source>
</evidence>
<evidence type="ECO:0000256" key="1">
    <source>
        <dbReference type="ARBA" id="ARBA00023125"/>
    </source>
</evidence>
<feature type="region of interest" description="Disordered" evidence="2">
    <location>
        <begin position="329"/>
        <end position="369"/>
    </location>
</feature>
<accession>A0ABM3Z567</accession>
<feature type="compositionally biased region" description="Polar residues" evidence="2">
    <location>
        <begin position="167"/>
        <end position="177"/>
    </location>
</feature>
<feature type="region of interest" description="Disordered" evidence="2">
    <location>
        <begin position="101"/>
        <end position="120"/>
    </location>
</feature>
<evidence type="ECO:0000256" key="2">
    <source>
        <dbReference type="SAM" id="MobiDB-lite"/>
    </source>
</evidence>
<reference evidence="4 5" key="1">
    <citation type="submission" date="2025-05" db="UniProtKB">
        <authorList>
            <consortium name="RefSeq"/>
        </authorList>
    </citation>
    <scope>IDENTIFICATION</scope>
    <source>
        <tissue evidence="4 5">Blood</tissue>
    </source>
</reference>
<dbReference type="PANTHER" id="PTHR33066">
    <property type="entry name" value="INTEGRASE_SAM-LIKE_N DOMAIN-CONTAINING PROTEIN"/>
    <property type="match status" value="1"/>
</dbReference>
<feature type="compositionally biased region" description="Polar residues" evidence="2">
    <location>
        <begin position="272"/>
        <end position="282"/>
    </location>
</feature>
<protein>
    <submittedName>
        <fullName evidence="4 5">Uncharacterized protein LOC117665559</fullName>
    </submittedName>
</protein>
<feature type="region of interest" description="Disordered" evidence="2">
    <location>
        <begin position="419"/>
        <end position="438"/>
    </location>
</feature>
<dbReference type="InterPro" id="IPR010998">
    <property type="entry name" value="Integrase_recombinase_N"/>
</dbReference>
<feature type="region of interest" description="Disordered" evidence="2">
    <location>
        <begin position="131"/>
        <end position="207"/>
    </location>
</feature>
<gene>
    <name evidence="4 5" type="primary">LOC117665559</name>
</gene>
<dbReference type="Gene3D" id="1.10.150.130">
    <property type="match status" value="1"/>
</dbReference>
<evidence type="ECO:0000313" key="5">
    <source>
        <dbReference type="RefSeq" id="XP_060543516.1"/>
    </source>
</evidence>
<feature type="compositionally biased region" description="Gly residues" evidence="2">
    <location>
        <begin position="353"/>
        <end position="365"/>
    </location>
</feature>
<proteinExistence type="predicted"/>
<keyword evidence="3" id="KW-1185">Reference proteome</keyword>
<evidence type="ECO:0000313" key="3">
    <source>
        <dbReference type="Proteomes" id="UP001652622"/>
    </source>
</evidence>
<feature type="region of interest" description="Disordered" evidence="2">
    <location>
        <begin position="272"/>
        <end position="310"/>
    </location>
</feature>